<dbReference type="AlphaFoldDB" id="A0A383A795"/>
<dbReference type="InterPro" id="IPR046348">
    <property type="entry name" value="SIS_dom_sf"/>
</dbReference>
<evidence type="ECO:0000259" key="1">
    <source>
        <dbReference type="PROSITE" id="PS51464"/>
    </source>
</evidence>
<dbReference type="PANTHER" id="PTHR30390">
    <property type="entry name" value="SEDOHEPTULOSE 7-PHOSPHATE ISOMERASE / DNAA INITIATOR-ASSOCIATING FACTOR FOR REPLICATION INITIATION"/>
    <property type="match status" value="1"/>
</dbReference>
<gene>
    <name evidence="2" type="ORF">METZ01_LOCUS456345</name>
</gene>
<dbReference type="PANTHER" id="PTHR30390:SF7">
    <property type="entry name" value="PHOSPHOHEPTOSE ISOMERASE"/>
    <property type="match status" value="1"/>
</dbReference>
<organism evidence="2">
    <name type="scientific">marine metagenome</name>
    <dbReference type="NCBI Taxonomy" id="408172"/>
    <lineage>
        <taxon>unclassified sequences</taxon>
        <taxon>metagenomes</taxon>
        <taxon>ecological metagenomes</taxon>
    </lineage>
</organism>
<name>A0A383A795_9ZZZZ</name>
<dbReference type="SUPFAM" id="SSF53697">
    <property type="entry name" value="SIS domain"/>
    <property type="match status" value="1"/>
</dbReference>
<sequence length="181" mass="19678">MQSSNYFSEYFNDISLSLNSVDLSLLEEATNIISECSRSGRKLIVVGNGGSAAMASHVAVDFTKAASIRAITFNEADLLTCFANDYGYEQWVVEALNSYADPGDVAILISSSGTSKNIVNGADQAKKLGLKTITLSGFSKNNDLIDKGDVNFWIDSSSYNIVEMTHHVWLVAIIDYLIEIS</sequence>
<evidence type="ECO:0000313" key="2">
    <source>
        <dbReference type="EMBL" id="SVE03491.1"/>
    </source>
</evidence>
<feature type="non-terminal residue" evidence="2">
    <location>
        <position position="181"/>
    </location>
</feature>
<dbReference type="GO" id="GO:0097367">
    <property type="term" value="F:carbohydrate derivative binding"/>
    <property type="evidence" value="ECO:0007669"/>
    <property type="project" value="InterPro"/>
</dbReference>
<dbReference type="InterPro" id="IPR035461">
    <property type="entry name" value="GmhA/DiaA"/>
</dbReference>
<dbReference type="PROSITE" id="PS51464">
    <property type="entry name" value="SIS"/>
    <property type="match status" value="1"/>
</dbReference>
<proteinExistence type="predicted"/>
<dbReference type="Gene3D" id="3.40.50.10490">
    <property type="entry name" value="Glucose-6-phosphate isomerase like protein, domain 1"/>
    <property type="match status" value="1"/>
</dbReference>
<dbReference type="GO" id="GO:1901135">
    <property type="term" value="P:carbohydrate derivative metabolic process"/>
    <property type="evidence" value="ECO:0007669"/>
    <property type="project" value="InterPro"/>
</dbReference>
<dbReference type="CDD" id="cd05006">
    <property type="entry name" value="SIS_GmhA"/>
    <property type="match status" value="1"/>
</dbReference>
<feature type="domain" description="SIS" evidence="1">
    <location>
        <begin position="33"/>
        <end position="181"/>
    </location>
</feature>
<accession>A0A383A795</accession>
<reference evidence="2" key="1">
    <citation type="submission" date="2018-05" db="EMBL/GenBank/DDBJ databases">
        <authorList>
            <person name="Lanie J.A."/>
            <person name="Ng W.-L."/>
            <person name="Kazmierczak K.M."/>
            <person name="Andrzejewski T.M."/>
            <person name="Davidsen T.M."/>
            <person name="Wayne K.J."/>
            <person name="Tettelin H."/>
            <person name="Glass J.I."/>
            <person name="Rusch D."/>
            <person name="Podicherti R."/>
            <person name="Tsui H.-C.T."/>
            <person name="Winkler M.E."/>
        </authorList>
    </citation>
    <scope>NUCLEOTIDE SEQUENCE</scope>
</reference>
<dbReference type="EMBL" id="UINC01189686">
    <property type="protein sequence ID" value="SVE03491.1"/>
    <property type="molecule type" value="Genomic_DNA"/>
</dbReference>
<protein>
    <recommendedName>
        <fullName evidence="1">SIS domain-containing protein</fullName>
    </recommendedName>
</protein>
<dbReference type="InterPro" id="IPR050099">
    <property type="entry name" value="SIS_GmhA/DiaA_subfam"/>
</dbReference>
<dbReference type="InterPro" id="IPR001347">
    <property type="entry name" value="SIS_dom"/>
</dbReference>
<dbReference type="Pfam" id="PF13580">
    <property type="entry name" value="SIS_2"/>
    <property type="match status" value="1"/>
</dbReference>